<keyword evidence="8" id="KW-0597">Phosphoprotein</keyword>
<keyword evidence="14 19" id="KW-1133">Transmembrane helix</keyword>
<dbReference type="PRINTS" id="PR00119">
    <property type="entry name" value="CATATPASE"/>
</dbReference>
<evidence type="ECO:0000313" key="22">
    <source>
        <dbReference type="Proteomes" id="UP001198565"/>
    </source>
</evidence>
<feature type="transmembrane region" description="Helical" evidence="19">
    <location>
        <begin position="236"/>
        <end position="258"/>
    </location>
</feature>
<dbReference type="Gene3D" id="3.40.50.1000">
    <property type="entry name" value="HAD superfamily/HAD-like"/>
    <property type="match status" value="1"/>
</dbReference>
<evidence type="ECO:0000256" key="11">
    <source>
        <dbReference type="ARBA" id="ARBA00022840"/>
    </source>
</evidence>
<dbReference type="SFLD" id="SFLDF00027">
    <property type="entry name" value="p-type_atpase"/>
    <property type="match status" value="1"/>
</dbReference>
<dbReference type="InterPro" id="IPR004014">
    <property type="entry name" value="ATPase_P-typ_cation-transptr_N"/>
</dbReference>
<accession>A0ABS7R0Z9</accession>
<dbReference type="Proteomes" id="UP001198565">
    <property type="component" value="Unassembled WGS sequence"/>
</dbReference>
<comment type="similarity">
    <text evidence="3">Belongs to the cation transport ATPase (P-type) (TC 3.A.3) family. Type IIIB subfamily.</text>
</comment>
<protein>
    <recommendedName>
        <fullName evidence="5">Magnesium-transporting ATPase, P-type 1</fullName>
        <ecNumber evidence="4">7.2.2.14</ecNumber>
    </recommendedName>
    <alternativeName>
        <fullName evidence="16">Mg(2+) transport ATPase, P-type 1</fullName>
    </alternativeName>
</protein>
<dbReference type="PANTHER" id="PTHR42861">
    <property type="entry name" value="CALCIUM-TRANSPORTING ATPASE"/>
    <property type="match status" value="1"/>
</dbReference>
<comment type="function">
    <text evidence="1">Mediates magnesium influx to the cytosol.</text>
</comment>
<evidence type="ECO:0000256" key="12">
    <source>
        <dbReference type="ARBA" id="ARBA00022842"/>
    </source>
</evidence>
<evidence type="ECO:0000256" key="8">
    <source>
        <dbReference type="ARBA" id="ARBA00022553"/>
    </source>
</evidence>
<feature type="transmembrane region" description="Helical" evidence="19">
    <location>
        <begin position="79"/>
        <end position="99"/>
    </location>
</feature>
<dbReference type="SUPFAM" id="SSF81653">
    <property type="entry name" value="Calcium ATPase, transduction domain A"/>
    <property type="match status" value="1"/>
</dbReference>
<organism evidence="21 22">
    <name type="scientific">Streptantibioticus parmotrematis</name>
    <dbReference type="NCBI Taxonomy" id="2873249"/>
    <lineage>
        <taxon>Bacteria</taxon>
        <taxon>Bacillati</taxon>
        <taxon>Actinomycetota</taxon>
        <taxon>Actinomycetes</taxon>
        <taxon>Kitasatosporales</taxon>
        <taxon>Streptomycetaceae</taxon>
        <taxon>Streptantibioticus</taxon>
    </lineage>
</organism>
<gene>
    <name evidence="21" type="primary">mgtA</name>
    <name evidence="21" type="ORF">K7472_30515</name>
</gene>
<dbReference type="InterPro" id="IPR044492">
    <property type="entry name" value="P_typ_ATPase_HD_dom"/>
</dbReference>
<keyword evidence="22" id="KW-1185">Reference proteome</keyword>
<dbReference type="EC" id="7.2.2.14" evidence="4"/>
<dbReference type="NCBIfam" id="TIGR01524">
    <property type="entry name" value="ATPase-IIIB_Mg"/>
    <property type="match status" value="1"/>
</dbReference>
<dbReference type="InterPro" id="IPR036412">
    <property type="entry name" value="HAD-like_sf"/>
</dbReference>
<dbReference type="InterPro" id="IPR006415">
    <property type="entry name" value="P-type_ATPase_IIIB"/>
</dbReference>
<dbReference type="InterPro" id="IPR006068">
    <property type="entry name" value="ATPase_P-typ_cation-transptr_C"/>
</dbReference>
<dbReference type="InterPro" id="IPR023214">
    <property type="entry name" value="HAD_sf"/>
</dbReference>
<evidence type="ECO:0000256" key="13">
    <source>
        <dbReference type="ARBA" id="ARBA00022967"/>
    </source>
</evidence>
<dbReference type="SFLD" id="SFLDG00002">
    <property type="entry name" value="C1.7:_P-type_atpase_like"/>
    <property type="match status" value="1"/>
</dbReference>
<evidence type="ECO:0000256" key="9">
    <source>
        <dbReference type="ARBA" id="ARBA00022692"/>
    </source>
</evidence>
<comment type="caution">
    <text evidence="21">The sequence shown here is derived from an EMBL/GenBank/DDBJ whole genome shotgun (WGS) entry which is preliminary data.</text>
</comment>
<dbReference type="PROSITE" id="PS00154">
    <property type="entry name" value="ATPASE_E1_E2"/>
    <property type="match status" value="1"/>
</dbReference>
<dbReference type="Pfam" id="PF00690">
    <property type="entry name" value="Cation_ATPase_N"/>
    <property type="match status" value="1"/>
</dbReference>
<evidence type="ECO:0000256" key="19">
    <source>
        <dbReference type="SAM" id="Phobius"/>
    </source>
</evidence>
<evidence type="ECO:0000256" key="17">
    <source>
        <dbReference type="ARBA" id="ARBA00047295"/>
    </source>
</evidence>
<dbReference type="InterPro" id="IPR059000">
    <property type="entry name" value="ATPase_P-type_domA"/>
</dbReference>
<dbReference type="Gene3D" id="2.70.150.10">
    <property type="entry name" value="Calcium-transporting ATPase, cytoplasmic transduction domain A"/>
    <property type="match status" value="1"/>
</dbReference>
<evidence type="ECO:0000256" key="7">
    <source>
        <dbReference type="ARBA" id="ARBA00022519"/>
    </source>
</evidence>
<feature type="transmembrane region" description="Helical" evidence="19">
    <location>
        <begin position="654"/>
        <end position="679"/>
    </location>
</feature>
<dbReference type="SUPFAM" id="SSF56784">
    <property type="entry name" value="HAD-like"/>
    <property type="match status" value="1"/>
</dbReference>
<feature type="transmembrane region" description="Helical" evidence="19">
    <location>
        <begin position="802"/>
        <end position="825"/>
    </location>
</feature>
<keyword evidence="7" id="KW-0997">Cell inner membrane</keyword>
<feature type="transmembrane region" description="Helical" evidence="19">
    <location>
        <begin position="831"/>
        <end position="851"/>
    </location>
</feature>
<dbReference type="NCBIfam" id="TIGR01494">
    <property type="entry name" value="ATPase_P-type"/>
    <property type="match status" value="2"/>
</dbReference>
<evidence type="ECO:0000313" key="21">
    <source>
        <dbReference type="EMBL" id="MBY8889146.1"/>
    </source>
</evidence>
<evidence type="ECO:0000256" key="1">
    <source>
        <dbReference type="ARBA" id="ARBA00003954"/>
    </source>
</evidence>
<evidence type="ECO:0000256" key="16">
    <source>
        <dbReference type="ARBA" id="ARBA00029806"/>
    </source>
</evidence>
<dbReference type="EMBL" id="JAINVZ010000036">
    <property type="protein sequence ID" value="MBY8889146.1"/>
    <property type="molecule type" value="Genomic_DNA"/>
</dbReference>
<keyword evidence="6" id="KW-1003">Cell membrane</keyword>
<keyword evidence="10" id="KW-0547">Nucleotide-binding</keyword>
<comment type="catalytic activity">
    <reaction evidence="18">
        <text>ATP + H2O = ADP + phosphate + H(+)</text>
        <dbReference type="Rhea" id="RHEA:13065"/>
        <dbReference type="ChEBI" id="CHEBI:15377"/>
        <dbReference type="ChEBI" id="CHEBI:15378"/>
        <dbReference type="ChEBI" id="CHEBI:30616"/>
        <dbReference type="ChEBI" id="CHEBI:43474"/>
        <dbReference type="ChEBI" id="CHEBI:456216"/>
    </reaction>
</comment>
<dbReference type="InterPro" id="IPR001757">
    <property type="entry name" value="P_typ_ATPase"/>
</dbReference>
<dbReference type="InterPro" id="IPR023299">
    <property type="entry name" value="ATPase_P-typ_cyto_dom_N"/>
</dbReference>
<keyword evidence="13" id="KW-1278">Translocase</keyword>
<evidence type="ECO:0000256" key="4">
    <source>
        <dbReference type="ARBA" id="ARBA00012786"/>
    </source>
</evidence>
<dbReference type="SMART" id="SM00831">
    <property type="entry name" value="Cation_ATPase_N"/>
    <property type="match status" value="1"/>
</dbReference>
<dbReference type="SFLD" id="SFLDS00003">
    <property type="entry name" value="Haloacid_Dehalogenase"/>
    <property type="match status" value="1"/>
</dbReference>
<dbReference type="InterPro" id="IPR008250">
    <property type="entry name" value="ATPase_P-typ_transduc_dom_A_sf"/>
</dbReference>
<evidence type="ECO:0000256" key="2">
    <source>
        <dbReference type="ARBA" id="ARBA00004429"/>
    </source>
</evidence>
<comment type="catalytic activity">
    <reaction evidence="17">
        <text>Mg(2+)(out) + ATP + H2O = Mg(2+)(in) + ADP + phosphate + H(+)</text>
        <dbReference type="Rhea" id="RHEA:10260"/>
        <dbReference type="ChEBI" id="CHEBI:15377"/>
        <dbReference type="ChEBI" id="CHEBI:15378"/>
        <dbReference type="ChEBI" id="CHEBI:18420"/>
        <dbReference type="ChEBI" id="CHEBI:30616"/>
        <dbReference type="ChEBI" id="CHEBI:43474"/>
        <dbReference type="ChEBI" id="CHEBI:456216"/>
        <dbReference type="EC" id="7.2.2.14"/>
    </reaction>
</comment>
<dbReference type="SUPFAM" id="SSF81665">
    <property type="entry name" value="Calcium ATPase, transmembrane domain M"/>
    <property type="match status" value="1"/>
</dbReference>
<feature type="transmembrane region" description="Helical" evidence="19">
    <location>
        <begin position="725"/>
        <end position="747"/>
    </location>
</feature>
<dbReference type="PRINTS" id="PR00120">
    <property type="entry name" value="HATPASE"/>
</dbReference>
<dbReference type="Pfam" id="PF00122">
    <property type="entry name" value="E1-E2_ATPase"/>
    <property type="match status" value="1"/>
</dbReference>
<dbReference type="Gene3D" id="3.40.1110.10">
    <property type="entry name" value="Calcium-transporting ATPase, cytoplasmic domain N"/>
    <property type="match status" value="1"/>
</dbReference>
<keyword evidence="15 19" id="KW-0472">Membrane</keyword>
<keyword evidence="11" id="KW-0067">ATP-binding</keyword>
<proteinExistence type="inferred from homology"/>
<feature type="transmembrane region" description="Helical" evidence="19">
    <location>
        <begin position="270"/>
        <end position="294"/>
    </location>
</feature>
<feature type="domain" description="Cation-transporting P-type ATPase N-terminal" evidence="20">
    <location>
        <begin position="6"/>
        <end position="79"/>
    </location>
</feature>
<evidence type="ECO:0000256" key="10">
    <source>
        <dbReference type="ARBA" id="ARBA00022741"/>
    </source>
</evidence>
<keyword evidence="12" id="KW-0460">Magnesium</keyword>
<comment type="subcellular location">
    <subcellularLocation>
        <location evidence="2">Cell inner membrane</location>
        <topology evidence="2">Multi-pass membrane protein</topology>
    </subcellularLocation>
</comment>
<reference evidence="21 22" key="1">
    <citation type="submission" date="2021-08" db="EMBL/GenBank/DDBJ databases">
        <title>Streptomyces sp. PTM05 isolated from lichen.</title>
        <authorList>
            <person name="Somphong A."/>
            <person name="Phongsopitanun W."/>
            <person name="Tanasupawat S."/>
        </authorList>
    </citation>
    <scope>NUCLEOTIDE SEQUENCE [LARGE SCALE GENOMIC DNA]</scope>
    <source>
        <strain evidence="21 22">Ptm05</strain>
    </source>
</reference>
<keyword evidence="9 19" id="KW-0812">Transmembrane</keyword>
<evidence type="ECO:0000256" key="14">
    <source>
        <dbReference type="ARBA" id="ARBA00022989"/>
    </source>
</evidence>
<evidence type="ECO:0000256" key="5">
    <source>
        <dbReference type="ARBA" id="ARBA00013555"/>
    </source>
</evidence>
<evidence type="ECO:0000256" key="18">
    <source>
        <dbReference type="ARBA" id="ARBA00049360"/>
    </source>
</evidence>
<dbReference type="InterPro" id="IPR018303">
    <property type="entry name" value="ATPase_P-typ_P_site"/>
</dbReference>
<dbReference type="Pfam" id="PF00689">
    <property type="entry name" value="Cation_ATPase_C"/>
    <property type="match status" value="1"/>
</dbReference>
<name>A0ABS7R0Z9_9ACTN</name>
<dbReference type="Gene3D" id="1.20.1110.10">
    <property type="entry name" value="Calcium-transporting ATPase, transmembrane domain"/>
    <property type="match status" value="1"/>
</dbReference>
<dbReference type="Pfam" id="PF00702">
    <property type="entry name" value="Hydrolase"/>
    <property type="match status" value="1"/>
</dbReference>
<sequence length="861" mass="88905">MVRVNERAGASVVGVLRGLGSRPRGLTEGEAAERLAWAGENVVRPLPAPGWAPRLLRAARDPFTGVLFGLGVVSALDRAWGTAGVILVLVGVSCVLRAWGEMRADRAAAALGRLVPSTATVRRRATESCAPLAREVPVEEIVPGDVVQLAPGDVVPADVRLLRSRGFTVHQAALTGESAPVPKSPDAADDDGRLCFAGSDVASGTASGVVTATGAGTVLAATGEPPRRRTTAFGRAVNGVSWTLVRIMALAVPVVLAVNAAVRGRGWETLPFAVAVAVGLTPEMLPVVVTAAFVRGARDLAHDDGVIVKRLPALHDLGAMDVLCTDKTGTLTCGTLVVDAAAGDRDAVAWAALGSRWLLDGSDGLGLDAVDEALLAHPSDVPEPLSPGHSCVDVLPFTPARRLSTVVLARPDRPGTRMLVVKGAVEDVLARCAVDEPEREALRRRADALAGGGLRVLAVATAERPSRGRPFTSADERGLTPHGLVALRDETAPGARAALAALTAAGVEVKVLTGDHPGTAARVCRDLGLDLGPGAWDVPDAACARVLTGDRVDTLDDEALAELASRAILFARCTPAHKARVVDALRRAGRVAGYLGDGVNDLPALRAADVGVSPRDGADAARAAADVVLAAKDLTSIGTAVAAGRRATGNIATYLRVAVSSNLGNVISMLVAGVLLPFLPMLPAQVLAQNLCFDAAQLAFAYDRPGPSVLRRPARLRPEAFTRFVTLYGVFNAAADLATFGVLAVVASGERAFHAGWFTENLITQAMIMVMLRSGSAWGTGAGTGGGTGPGERTALPRPLRIAVAALAAIGLLLPLSPLAAPLRLRALPPLYYGLLAVVLAAYGAGLALACRHRSRRRHAP</sequence>
<dbReference type="SUPFAM" id="SSF81660">
    <property type="entry name" value="Metal cation-transporting ATPase, ATP-binding domain N"/>
    <property type="match status" value="1"/>
</dbReference>
<evidence type="ECO:0000256" key="6">
    <source>
        <dbReference type="ARBA" id="ARBA00022475"/>
    </source>
</evidence>
<evidence type="ECO:0000256" key="15">
    <source>
        <dbReference type="ARBA" id="ARBA00023136"/>
    </source>
</evidence>
<dbReference type="InterPro" id="IPR023298">
    <property type="entry name" value="ATPase_P-typ_TM_dom_sf"/>
</dbReference>
<evidence type="ECO:0000256" key="3">
    <source>
        <dbReference type="ARBA" id="ARBA00008746"/>
    </source>
</evidence>
<evidence type="ECO:0000259" key="20">
    <source>
        <dbReference type="SMART" id="SM00831"/>
    </source>
</evidence>